<dbReference type="HOGENOM" id="CLU_578742_0_0_1"/>
<feature type="compositionally biased region" description="Polar residues" evidence="1">
    <location>
        <begin position="424"/>
        <end position="442"/>
    </location>
</feature>
<sequence length="487" mass="51816">MVTTRAQEKKIHETPKSSASQNGSLVVTATPVPSGDSPGYFTPATSKPARIVTQPTLLEQLENDGNEAMQEAPTPQASQGDDSQLVVEIRSQPPSEEENSAGGDVPSKAWPTDEEKIPSVSDGEPASDINTELPQRPKAPELYFTPMTTSKRKRFDGDGADDSTLEPESLQEQTPNQPGREDSEIPETEDEDDAPEVLSSKAAAQQALSTPIPPSRSSTRKRKKTSVNADAGVATSTLGNDSTPKQVGTERDFASLSQPLEAAPRGQSDETPIEMPAELISTSSHGALENPPAPLTPGEVPAPLFGTHQENTDAATASSSIDTAQVDQAAPVKALSDVQEEMPSAVSGDPIPDPEIVDADVRMDDWQGSQDVNDGSAVAGSNAQIKSDDVHIPSYTPTTSSQQKEKDVVPDLEIATDVAMPTVQAESASSASGRDRFASQTRPKPRPSRLPAPQAKATSLQNYRESLLNRHPRTTKWGPRRARFVGV</sequence>
<feature type="compositionally biased region" description="Polar residues" evidence="1">
    <location>
        <begin position="367"/>
        <end position="385"/>
    </location>
</feature>
<gene>
    <name evidence="2" type="ORF">A1O3_02262</name>
</gene>
<keyword evidence="3" id="KW-1185">Reference proteome</keyword>
<reference evidence="2 3" key="1">
    <citation type="submission" date="2013-03" db="EMBL/GenBank/DDBJ databases">
        <title>The Genome Sequence of Capronia epimyces CBS 606.96.</title>
        <authorList>
            <consortium name="The Broad Institute Genomics Platform"/>
            <person name="Cuomo C."/>
            <person name="de Hoog S."/>
            <person name="Gorbushina A."/>
            <person name="Walker B."/>
            <person name="Young S.K."/>
            <person name="Zeng Q."/>
            <person name="Gargeya S."/>
            <person name="Fitzgerald M."/>
            <person name="Haas B."/>
            <person name="Abouelleil A."/>
            <person name="Allen A.W."/>
            <person name="Alvarado L."/>
            <person name="Arachchi H.M."/>
            <person name="Berlin A.M."/>
            <person name="Chapman S.B."/>
            <person name="Gainer-Dewar J."/>
            <person name="Goldberg J."/>
            <person name="Griggs A."/>
            <person name="Gujja S."/>
            <person name="Hansen M."/>
            <person name="Howarth C."/>
            <person name="Imamovic A."/>
            <person name="Ireland A."/>
            <person name="Larimer J."/>
            <person name="McCowan C."/>
            <person name="Murphy C."/>
            <person name="Pearson M."/>
            <person name="Poon T.W."/>
            <person name="Priest M."/>
            <person name="Roberts A."/>
            <person name="Saif S."/>
            <person name="Shea T."/>
            <person name="Sisk P."/>
            <person name="Sykes S."/>
            <person name="Wortman J."/>
            <person name="Nusbaum C."/>
            <person name="Birren B."/>
        </authorList>
    </citation>
    <scope>NUCLEOTIDE SEQUENCE [LARGE SCALE GENOMIC DNA]</scope>
    <source>
        <strain evidence="2 3">CBS 606.96</strain>
    </source>
</reference>
<dbReference type="GeneID" id="19166393"/>
<feature type="compositionally biased region" description="Basic residues" evidence="1">
    <location>
        <begin position="470"/>
        <end position="487"/>
    </location>
</feature>
<evidence type="ECO:0000256" key="1">
    <source>
        <dbReference type="SAM" id="MobiDB-lite"/>
    </source>
</evidence>
<protein>
    <submittedName>
        <fullName evidence="2">Uncharacterized protein</fullName>
    </submittedName>
</protein>
<dbReference type="EMBL" id="AMGY01000002">
    <property type="protein sequence ID" value="EXJ89196.1"/>
    <property type="molecule type" value="Genomic_DNA"/>
</dbReference>
<proteinExistence type="predicted"/>
<feature type="compositionally biased region" description="Polar residues" evidence="1">
    <location>
        <begin position="16"/>
        <end position="27"/>
    </location>
</feature>
<name>W9YIW7_9EURO</name>
<dbReference type="Proteomes" id="UP000019478">
    <property type="component" value="Unassembled WGS sequence"/>
</dbReference>
<feature type="region of interest" description="Disordered" evidence="1">
    <location>
        <begin position="1"/>
        <end position="487"/>
    </location>
</feature>
<accession>W9YIW7</accession>
<dbReference type="OrthoDB" id="4121065at2759"/>
<feature type="compositionally biased region" description="Acidic residues" evidence="1">
    <location>
        <begin position="184"/>
        <end position="195"/>
    </location>
</feature>
<organism evidence="2 3">
    <name type="scientific">Capronia epimyces CBS 606.96</name>
    <dbReference type="NCBI Taxonomy" id="1182542"/>
    <lineage>
        <taxon>Eukaryota</taxon>
        <taxon>Fungi</taxon>
        <taxon>Dikarya</taxon>
        <taxon>Ascomycota</taxon>
        <taxon>Pezizomycotina</taxon>
        <taxon>Eurotiomycetes</taxon>
        <taxon>Chaetothyriomycetidae</taxon>
        <taxon>Chaetothyriales</taxon>
        <taxon>Herpotrichiellaceae</taxon>
        <taxon>Capronia</taxon>
    </lineage>
</organism>
<comment type="caution">
    <text evidence="2">The sequence shown here is derived from an EMBL/GenBank/DDBJ whole genome shotgun (WGS) entry which is preliminary data.</text>
</comment>
<feature type="compositionally biased region" description="Basic and acidic residues" evidence="1">
    <location>
        <begin position="1"/>
        <end position="15"/>
    </location>
</feature>
<dbReference type="AlphaFoldDB" id="W9YIW7"/>
<feature type="compositionally biased region" description="Polar residues" evidence="1">
    <location>
        <begin position="234"/>
        <end position="246"/>
    </location>
</feature>
<evidence type="ECO:0000313" key="3">
    <source>
        <dbReference type="Proteomes" id="UP000019478"/>
    </source>
</evidence>
<evidence type="ECO:0000313" key="2">
    <source>
        <dbReference type="EMBL" id="EXJ89196.1"/>
    </source>
</evidence>
<feature type="compositionally biased region" description="Polar residues" evidence="1">
    <location>
        <begin position="73"/>
        <end position="82"/>
    </location>
</feature>
<dbReference type="RefSeq" id="XP_007730593.1">
    <property type="nucleotide sequence ID" value="XM_007732403.1"/>
</dbReference>
<feature type="compositionally biased region" description="Low complexity" evidence="1">
    <location>
        <begin position="312"/>
        <end position="324"/>
    </location>
</feature>